<dbReference type="InterPro" id="IPR009056">
    <property type="entry name" value="Cyt_c-like_dom"/>
</dbReference>
<evidence type="ECO:0000259" key="6">
    <source>
        <dbReference type="PROSITE" id="PS51007"/>
    </source>
</evidence>
<dbReference type="GO" id="GO:0009055">
    <property type="term" value="F:electron transfer activity"/>
    <property type="evidence" value="ECO:0007669"/>
    <property type="project" value="InterPro"/>
</dbReference>
<keyword evidence="1 4" id="KW-0349">Heme</keyword>
<accession>A0A1H6G0E9</accession>
<organism evidence="7 8">
    <name type="scientific">Thermoleophilum album</name>
    <dbReference type="NCBI Taxonomy" id="29539"/>
    <lineage>
        <taxon>Bacteria</taxon>
        <taxon>Bacillati</taxon>
        <taxon>Actinomycetota</taxon>
        <taxon>Thermoleophilia</taxon>
        <taxon>Thermoleophilales</taxon>
        <taxon>Thermoleophilaceae</taxon>
        <taxon>Thermoleophilum</taxon>
    </lineage>
</organism>
<feature type="domain" description="Cytochrome c" evidence="6">
    <location>
        <begin position="81"/>
        <end position="159"/>
    </location>
</feature>
<keyword evidence="5" id="KW-1133">Transmembrane helix</keyword>
<dbReference type="SUPFAM" id="SSF46626">
    <property type="entry name" value="Cytochrome c"/>
    <property type="match status" value="1"/>
</dbReference>
<dbReference type="OrthoDB" id="9811281at2"/>
<evidence type="ECO:0000313" key="7">
    <source>
        <dbReference type="EMBL" id="SEH15753.1"/>
    </source>
</evidence>
<dbReference type="PROSITE" id="PS51007">
    <property type="entry name" value="CYTC"/>
    <property type="match status" value="1"/>
</dbReference>
<keyword evidence="5" id="KW-0472">Membrane</keyword>
<evidence type="ECO:0000256" key="2">
    <source>
        <dbReference type="ARBA" id="ARBA00022723"/>
    </source>
</evidence>
<feature type="transmembrane region" description="Helical" evidence="5">
    <location>
        <begin position="41"/>
        <end position="61"/>
    </location>
</feature>
<protein>
    <submittedName>
        <fullName evidence="7">Cytochrome C oxidase, cbb3-type, subunit III</fullName>
    </submittedName>
</protein>
<reference evidence="8" key="1">
    <citation type="submission" date="2016-10" db="EMBL/GenBank/DDBJ databases">
        <authorList>
            <person name="Varghese N."/>
            <person name="Submissions S."/>
        </authorList>
    </citation>
    <scope>NUCLEOTIDE SEQUENCE [LARGE SCALE GENOMIC DNA]</scope>
    <source>
        <strain evidence="8">ATCC 35263</strain>
    </source>
</reference>
<keyword evidence="3 4" id="KW-0408">Iron</keyword>
<name>A0A1H6G0E9_THEAL</name>
<keyword evidence="5" id="KW-0812">Transmembrane</keyword>
<evidence type="ECO:0000313" key="8">
    <source>
        <dbReference type="Proteomes" id="UP000222056"/>
    </source>
</evidence>
<dbReference type="Gene3D" id="1.10.760.10">
    <property type="entry name" value="Cytochrome c-like domain"/>
    <property type="match status" value="1"/>
</dbReference>
<dbReference type="Pfam" id="PF13442">
    <property type="entry name" value="Cytochrome_CBB3"/>
    <property type="match status" value="1"/>
</dbReference>
<dbReference type="InterPro" id="IPR036909">
    <property type="entry name" value="Cyt_c-like_dom_sf"/>
</dbReference>
<dbReference type="RefSeq" id="WP_093118733.1">
    <property type="nucleotide sequence ID" value="NZ_FNWJ01000002.1"/>
</dbReference>
<evidence type="ECO:0000256" key="5">
    <source>
        <dbReference type="SAM" id="Phobius"/>
    </source>
</evidence>
<dbReference type="GO" id="GO:0046872">
    <property type="term" value="F:metal ion binding"/>
    <property type="evidence" value="ECO:0007669"/>
    <property type="project" value="UniProtKB-KW"/>
</dbReference>
<keyword evidence="2 4" id="KW-0479">Metal-binding</keyword>
<evidence type="ECO:0000256" key="3">
    <source>
        <dbReference type="ARBA" id="ARBA00023004"/>
    </source>
</evidence>
<dbReference type="STRING" id="29539.SAMN02745716_2052"/>
<evidence type="ECO:0000256" key="1">
    <source>
        <dbReference type="ARBA" id="ARBA00022617"/>
    </source>
</evidence>
<dbReference type="GO" id="GO:0020037">
    <property type="term" value="F:heme binding"/>
    <property type="evidence" value="ECO:0007669"/>
    <property type="project" value="InterPro"/>
</dbReference>
<keyword evidence="8" id="KW-1185">Reference proteome</keyword>
<proteinExistence type="predicted"/>
<dbReference type="Proteomes" id="UP000222056">
    <property type="component" value="Unassembled WGS sequence"/>
</dbReference>
<dbReference type="EMBL" id="FNWJ01000002">
    <property type="protein sequence ID" value="SEH15753.1"/>
    <property type="molecule type" value="Genomic_DNA"/>
</dbReference>
<dbReference type="AlphaFoldDB" id="A0A1H6G0E9"/>
<sequence length="163" mass="16662">MTAVAILLPFLIAGLLVAFAAFFGGPSGARRAYLTGGPRIFRVAIGLIVVVCGVVTPAIAISAKHDALGGVGPLRNEPAKGQLERGKQLFREVCASCHTLDAVQAKGVVGPNLDQLAPLDEARVLRAIRIGGAGEGRMPAGLLSGDEARAVAAYVARVAGRGQ</sequence>
<gene>
    <name evidence="7" type="ORF">SAMN02745716_2052</name>
</gene>
<evidence type="ECO:0000256" key="4">
    <source>
        <dbReference type="PROSITE-ProRule" id="PRU00433"/>
    </source>
</evidence>